<accession>A0A0B2VV86</accession>
<dbReference type="EMBL" id="JPKZ01000812">
    <property type="protein sequence ID" value="KHN85324.1"/>
    <property type="molecule type" value="Genomic_DNA"/>
</dbReference>
<dbReference type="AlphaFoldDB" id="A0A0B2VV86"/>
<name>A0A0B2VV86_TOXCA</name>
<proteinExistence type="predicted"/>
<reference evidence="1 2" key="1">
    <citation type="submission" date="2014-11" db="EMBL/GenBank/DDBJ databases">
        <title>Genetic blueprint of the zoonotic pathogen Toxocara canis.</title>
        <authorList>
            <person name="Zhu X.-Q."/>
            <person name="Korhonen P.K."/>
            <person name="Cai H."/>
            <person name="Young N.D."/>
            <person name="Nejsum P."/>
            <person name="von Samson-Himmelstjerna G."/>
            <person name="Boag P.R."/>
            <person name="Tan P."/>
            <person name="Li Q."/>
            <person name="Min J."/>
            <person name="Yang Y."/>
            <person name="Wang X."/>
            <person name="Fang X."/>
            <person name="Hall R.S."/>
            <person name="Hofmann A."/>
            <person name="Sternberg P.W."/>
            <person name="Jex A.R."/>
            <person name="Gasser R.B."/>
        </authorList>
    </citation>
    <scope>NUCLEOTIDE SEQUENCE [LARGE SCALE GENOMIC DNA]</scope>
    <source>
        <strain evidence="1">PN_DK_2014</strain>
    </source>
</reference>
<organism evidence="1 2">
    <name type="scientific">Toxocara canis</name>
    <name type="common">Canine roundworm</name>
    <dbReference type="NCBI Taxonomy" id="6265"/>
    <lineage>
        <taxon>Eukaryota</taxon>
        <taxon>Metazoa</taxon>
        <taxon>Ecdysozoa</taxon>
        <taxon>Nematoda</taxon>
        <taxon>Chromadorea</taxon>
        <taxon>Rhabditida</taxon>
        <taxon>Spirurina</taxon>
        <taxon>Ascaridomorpha</taxon>
        <taxon>Ascaridoidea</taxon>
        <taxon>Toxocaridae</taxon>
        <taxon>Toxocara</taxon>
    </lineage>
</organism>
<gene>
    <name evidence="1" type="ORF">Tcan_07472</name>
</gene>
<keyword evidence="2" id="KW-1185">Reference proteome</keyword>
<evidence type="ECO:0000313" key="1">
    <source>
        <dbReference type="EMBL" id="KHN85324.1"/>
    </source>
</evidence>
<evidence type="ECO:0000313" key="2">
    <source>
        <dbReference type="Proteomes" id="UP000031036"/>
    </source>
</evidence>
<sequence length="114" mass="13083">MSAQAVIVQPFHLPHTFLPPKTDLRFLNSLDPLPLEPWKSPGSRGYIASGHRTTFLNEFLRLCCAYDYAHYHSECTILLSCGNTKGGDRYDKRSNACEKCGRKQNRYIRDFSLE</sequence>
<comment type="caution">
    <text evidence="1">The sequence shown here is derived from an EMBL/GenBank/DDBJ whole genome shotgun (WGS) entry which is preliminary data.</text>
</comment>
<protein>
    <submittedName>
        <fullName evidence="1">Uncharacterized protein</fullName>
    </submittedName>
</protein>
<dbReference type="Proteomes" id="UP000031036">
    <property type="component" value="Unassembled WGS sequence"/>
</dbReference>